<accession>A0ABV7ZXU7</accession>
<evidence type="ECO:0000313" key="2">
    <source>
        <dbReference type="EMBL" id="MFC3853070.1"/>
    </source>
</evidence>
<dbReference type="Proteomes" id="UP001595617">
    <property type="component" value="Unassembled WGS sequence"/>
</dbReference>
<protein>
    <submittedName>
        <fullName evidence="2">Alpha/beta family hydrolase</fullName>
    </submittedName>
</protein>
<evidence type="ECO:0000313" key="3">
    <source>
        <dbReference type="Proteomes" id="UP001595617"/>
    </source>
</evidence>
<reference evidence="3" key="1">
    <citation type="journal article" date="2019" name="Int. J. Syst. Evol. Microbiol.">
        <title>The Global Catalogue of Microorganisms (GCM) 10K type strain sequencing project: providing services to taxonomists for standard genome sequencing and annotation.</title>
        <authorList>
            <consortium name="The Broad Institute Genomics Platform"/>
            <consortium name="The Broad Institute Genome Sequencing Center for Infectious Disease"/>
            <person name="Wu L."/>
            <person name="Ma J."/>
        </authorList>
    </citation>
    <scope>NUCLEOTIDE SEQUENCE [LARGE SCALE GENOMIC DNA]</scope>
    <source>
        <strain evidence="3">IBRC 10765</strain>
    </source>
</reference>
<dbReference type="Gene3D" id="3.40.50.1820">
    <property type="entry name" value="alpha/beta hydrolase"/>
    <property type="match status" value="1"/>
</dbReference>
<dbReference type="PANTHER" id="PTHR13136:SF11">
    <property type="entry name" value="TESTIS-EXPRESSED PROTEIN 30"/>
    <property type="match status" value="1"/>
</dbReference>
<evidence type="ECO:0000259" key="1">
    <source>
        <dbReference type="Pfam" id="PF20408"/>
    </source>
</evidence>
<dbReference type="GO" id="GO:0016787">
    <property type="term" value="F:hydrolase activity"/>
    <property type="evidence" value="ECO:0007669"/>
    <property type="project" value="UniProtKB-KW"/>
</dbReference>
<name>A0ABV7ZXU7_9GAMM</name>
<keyword evidence="3" id="KW-1185">Reference proteome</keyword>
<dbReference type="EMBL" id="JBHRYR010000003">
    <property type="protein sequence ID" value="MFC3853070.1"/>
    <property type="molecule type" value="Genomic_DNA"/>
</dbReference>
<dbReference type="InterPro" id="IPR029058">
    <property type="entry name" value="AB_hydrolase_fold"/>
</dbReference>
<feature type="domain" description="KANL3/Tex30 alpha/beta hydrolase-like" evidence="1">
    <location>
        <begin position="13"/>
        <end position="204"/>
    </location>
</feature>
<dbReference type="RefSeq" id="WP_380695876.1">
    <property type="nucleotide sequence ID" value="NZ_JBHRYR010000003.1"/>
</dbReference>
<dbReference type="PANTHER" id="PTHR13136">
    <property type="entry name" value="TESTIS DEVELOPMENT PROTEIN PRTD"/>
    <property type="match status" value="1"/>
</dbReference>
<gene>
    <name evidence="2" type="ORF">ACFOOG_09535</name>
</gene>
<sequence>MSRYLRNTCANPQARILLLHGAGAPMDSLWMNTVAEALSSLQLDVVRWEFQYMHQRRVNGKKRPPSKAPVLLAELAETISELQTWDQMPLFLAGKSMGGRMATMLIAQQPELNIHACLAFGYPFHPPGKPERLRTEHFSALKAPVYILQGSADTMGNQTLVSGLRLPDNMHIRWVESGNHDLRAKGLKQAEVMPTLAAEVTAFVNVMLGR</sequence>
<comment type="caution">
    <text evidence="2">The sequence shown here is derived from an EMBL/GenBank/DDBJ whole genome shotgun (WGS) entry which is preliminary data.</text>
</comment>
<proteinExistence type="predicted"/>
<dbReference type="InterPro" id="IPR026555">
    <property type="entry name" value="NSL3/Tex30"/>
</dbReference>
<dbReference type="Pfam" id="PF20408">
    <property type="entry name" value="Abhydrolase_11"/>
    <property type="match status" value="1"/>
</dbReference>
<keyword evidence="2" id="KW-0378">Hydrolase</keyword>
<dbReference type="SUPFAM" id="SSF53474">
    <property type="entry name" value="alpha/beta-Hydrolases"/>
    <property type="match status" value="1"/>
</dbReference>
<dbReference type="InterPro" id="IPR046879">
    <property type="entry name" value="KANL3/Tex30_Abhydrolase"/>
</dbReference>
<organism evidence="2 3">
    <name type="scientific">Saccharospirillum mangrovi</name>
    <dbReference type="NCBI Taxonomy" id="2161747"/>
    <lineage>
        <taxon>Bacteria</taxon>
        <taxon>Pseudomonadati</taxon>
        <taxon>Pseudomonadota</taxon>
        <taxon>Gammaproteobacteria</taxon>
        <taxon>Oceanospirillales</taxon>
        <taxon>Saccharospirillaceae</taxon>
        <taxon>Saccharospirillum</taxon>
    </lineage>
</organism>